<evidence type="ECO:0000256" key="3">
    <source>
        <dbReference type="ARBA" id="ARBA00022833"/>
    </source>
</evidence>
<sequence length="234" mass="26221">MINAGNDCRHHCPIKDRGRDLDLATSASFARHLISRGDEPAVWIEPDEAIGCGFDPRGGSDPRRTQISTVDQPLLRFRACCTYRLSTLLVVEETVVKYALDRRKKGWKLCGFSSPEFSPPTVLIAIVITMNCCDWLWHQFLLVRDMLSHGHNVNIEMQHWIQAFKYQKNKPNVEGHEGEATPECPICLSPFDEGEEVSQLPSCGHSFHAACIVICLNSHNSCPIYLGSVLPSMS</sequence>
<evidence type="ECO:0000256" key="4">
    <source>
        <dbReference type="PROSITE-ProRule" id="PRU00175"/>
    </source>
</evidence>
<dbReference type="InterPro" id="IPR052788">
    <property type="entry name" value="RING-type_E3_ligase_ATL"/>
</dbReference>
<dbReference type="GO" id="GO:0008270">
    <property type="term" value="F:zinc ion binding"/>
    <property type="evidence" value="ECO:0007669"/>
    <property type="project" value="UniProtKB-KW"/>
</dbReference>
<keyword evidence="7" id="KW-1185">Reference proteome</keyword>
<dbReference type="InterPro" id="IPR001841">
    <property type="entry name" value="Znf_RING"/>
</dbReference>
<dbReference type="Pfam" id="PF13639">
    <property type="entry name" value="zf-RING_2"/>
    <property type="match status" value="1"/>
</dbReference>
<comment type="caution">
    <text evidence="6">The sequence shown here is derived from an EMBL/GenBank/DDBJ whole genome shotgun (WGS) entry which is preliminary data.</text>
</comment>
<feature type="domain" description="RING-type" evidence="5">
    <location>
        <begin position="184"/>
        <end position="224"/>
    </location>
</feature>
<dbReference type="Proteomes" id="UP000775213">
    <property type="component" value="Unassembled WGS sequence"/>
</dbReference>
<dbReference type="PANTHER" id="PTHR45798:SF97">
    <property type="entry name" value="ALCOHOL-SENSITIVE RING FINGER PROTEIN 1"/>
    <property type="match status" value="1"/>
</dbReference>
<keyword evidence="3" id="KW-0862">Zinc</keyword>
<dbReference type="PANTHER" id="PTHR45798">
    <property type="entry name" value="RING-H2 FINGER PROTEIN ATL61-RELATED-RELATED"/>
    <property type="match status" value="1"/>
</dbReference>
<proteinExistence type="predicted"/>
<evidence type="ECO:0000256" key="1">
    <source>
        <dbReference type="ARBA" id="ARBA00022723"/>
    </source>
</evidence>
<gene>
    <name evidence="6" type="ORF">IEQ34_011924</name>
</gene>
<dbReference type="Gene3D" id="3.30.40.10">
    <property type="entry name" value="Zinc/RING finger domain, C3HC4 (zinc finger)"/>
    <property type="match status" value="1"/>
</dbReference>
<name>A0AAV7GV23_DENCH</name>
<keyword evidence="1" id="KW-0479">Metal-binding</keyword>
<dbReference type="SMART" id="SM00184">
    <property type="entry name" value="RING"/>
    <property type="match status" value="1"/>
</dbReference>
<dbReference type="InterPro" id="IPR013083">
    <property type="entry name" value="Znf_RING/FYVE/PHD"/>
</dbReference>
<accession>A0AAV7GV23</accession>
<organism evidence="6 7">
    <name type="scientific">Dendrobium chrysotoxum</name>
    <name type="common">Orchid</name>
    <dbReference type="NCBI Taxonomy" id="161865"/>
    <lineage>
        <taxon>Eukaryota</taxon>
        <taxon>Viridiplantae</taxon>
        <taxon>Streptophyta</taxon>
        <taxon>Embryophyta</taxon>
        <taxon>Tracheophyta</taxon>
        <taxon>Spermatophyta</taxon>
        <taxon>Magnoliopsida</taxon>
        <taxon>Liliopsida</taxon>
        <taxon>Asparagales</taxon>
        <taxon>Orchidaceae</taxon>
        <taxon>Epidendroideae</taxon>
        <taxon>Malaxideae</taxon>
        <taxon>Dendrobiinae</taxon>
        <taxon>Dendrobium</taxon>
    </lineage>
</organism>
<dbReference type="PROSITE" id="PS50089">
    <property type="entry name" value="ZF_RING_2"/>
    <property type="match status" value="1"/>
</dbReference>
<dbReference type="AlphaFoldDB" id="A0AAV7GV23"/>
<evidence type="ECO:0000313" key="7">
    <source>
        <dbReference type="Proteomes" id="UP000775213"/>
    </source>
</evidence>
<evidence type="ECO:0000256" key="2">
    <source>
        <dbReference type="ARBA" id="ARBA00022771"/>
    </source>
</evidence>
<keyword evidence="2 4" id="KW-0863">Zinc-finger</keyword>
<dbReference type="SUPFAM" id="SSF57850">
    <property type="entry name" value="RING/U-box"/>
    <property type="match status" value="1"/>
</dbReference>
<evidence type="ECO:0000259" key="5">
    <source>
        <dbReference type="PROSITE" id="PS50089"/>
    </source>
</evidence>
<reference evidence="6 7" key="1">
    <citation type="journal article" date="2021" name="Hortic Res">
        <title>Chromosome-scale assembly of the Dendrobium chrysotoxum genome enhances the understanding of orchid evolution.</title>
        <authorList>
            <person name="Zhang Y."/>
            <person name="Zhang G.Q."/>
            <person name="Zhang D."/>
            <person name="Liu X.D."/>
            <person name="Xu X.Y."/>
            <person name="Sun W.H."/>
            <person name="Yu X."/>
            <person name="Zhu X."/>
            <person name="Wang Z.W."/>
            <person name="Zhao X."/>
            <person name="Zhong W.Y."/>
            <person name="Chen H."/>
            <person name="Yin W.L."/>
            <person name="Huang T."/>
            <person name="Niu S.C."/>
            <person name="Liu Z.J."/>
        </authorList>
    </citation>
    <scope>NUCLEOTIDE SEQUENCE [LARGE SCALE GENOMIC DNA]</scope>
    <source>
        <strain evidence="6">Lindl</strain>
    </source>
</reference>
<evidence type="ECO:0000313" key="6">
    <source>
        <dbReference type="EMBL" id="KAH0459110.1"/>
    </source>
</evidence>
<protein>
    <recommendedName>
        <fullName evidence="5">RING-type domain-containing protein</fullName>
    </recommendedName>
</protein>
<dbReference type="EMBL" id="JAGFBR010000011">
    <property type="protein sequence ID" value="KAH0459110.1"/>
    <property type="molecule type" value="Genomic_DNA"/>
</dbReference>